<dbReference type="GO" id="GO:0003677">
    <property type="term" value="F:DNA binding"/>
    <property type="evidence" value="ECO:0007669"/>
    <property type="project" value="UniProtKB-UniRule"/>
</dbReference>
<comment type="caution">
    <text evidence="14">The sequence shown here is derived from an EMBL/GenBank/DDBJ whole genome shotgun (WGS) entry which is preliminary data.</text>
</comment>
<dbReference type="InterPro" id="IPR028629">
    <property type="entry name" value="Cas9"/>
</dbReference>
<evidence type="ECO:0000256" key="3">
    <source>
        <dbReference type="ARBA" id="ARBA00022723"/>
    </source>
</evidence>
<keyword evidence="4 12" id="KW-0255">Endonuclease</keyword>
<dbReference type="Pfam" id="PF13395">
    <property type="entry name" value="HNH_4"/>
    <property type="match status" value="1"/>
</dbReference>
<keyword evidence="8" id="KW-0051">Antiviral defense</keyword>
<evidence type="ECO:0000256" key="11">
    <source>
        <dbReference type="ARBA" id="ARBA00046380"/>
    </source>
</evidence>
<dbReference type="PROSITE" id="PS51749">
    <property type="entry name" value="HNH_CAS9"/>
    <property type="match status" value="1"/>
</dbReference>
<evidence type="ECO:0000256" key="10">
    <source>
        <dbReference type="ARBA" id="ARBA00023211"/>
    </source>
</evidence>
<dbReference type="Pfam" id="PF18541">
    <property type="entry name" value="RuvC_III"/>
    <property type="match status" value="1"/>
</dbReference>
<evidence type="ECO:0000256" key="12">
    <source>
        <dbReference type="PROSITE-ProRule" id="PRU01085"/>
    </source>
</evidence>
<dbReference type="InterPro" id="IPR003615">
    <property type="entry name" value="HNH_nuc"/>
</dbReference>
<dbReference type="InterPro" id="IPR033114">
    <property type="entry name" value="HNH_CAS9"/>
</dbReference>
<dbReference type="Proteomes" id="UP001148482">
    <property type="component" value="Unassembled WGS sequence"/>
</dbReference>
<organism evidence="14 15">
    <name type="scientific">Salinimicrobium profundisediminis</name>
    <dbReference type="NCBI Taxonomy" id="2994553"/>
    <lineage>
        <taxon>Bacteria</taxon>
        <taxon>Pseudomonadati</taxon>
        <taxon>Bacteroidota</taxon>
        <taxon>Flavobacteriia</taxon>
        <taxon>Flavobacteriales</taxon>
        <taxon>Flavobacteriaceae</taxon>
        <taxon>Salinimicrobium</taxon>
    </lineage>
</organism>
<evidence type="ECO:0000256" key="7">
    <source>
        <dbReference type="ARBA" id="ARBA00022884"/>
    </source>
</evidence>
<dbReference type="RefSeq" id="WP_266068631.1">
    <property type="nucleotide sequence ID" value="NZ_JAPJDA010000005.1"/>
</dbReference>
<dbReference type="Gene3D" id="3.30.420.10">
    <property type="entry name" value="Ribonuclease H-like superfamily/Ribonuclease H"/>
    <property type="match status" value="1"/>
</dbReference>
<evidence type="ECO:0000313" key="14">
    <source>
        <dbReference type="EMBL" id="MCX2837409.1"/>
    </source>
</evidence>
<name>A0A9X3I0D2_9FLAO</name>
<gene>
    <name evidence="14" type="ORF">OQ279_04530</name>
</gene>
<dbReference type="InterPro" id="IPR036397">
    <property type="entry name" value="RNaseH_sf"/>
</dbReference>
<dbReference type="GO" id="GO:0003723">
    <property type="term" value="F:RNA binding"/>
    <property type="evidence" value="ECO:0007669"/>
    <property type="project" value="UniProtKB-UniRule"/>
</dbReference>
<keyword evidence="6" id="KW-0460">Magnesium</keyword>
<evidence type="ECO:0000259" key="13">
    <source>
        <dbReference type="PROSITE" id="PS51749"/>
    </source>
</evidence>
<keyword evidence="9 12" id="KW-0238">DNA-binding</keyword>
<evidence type="ECO:0000313" key="15">
    <source>
        <dbReference type="Proteomes" id="UP001148482"/>
    </source>
</evidence>
<dbReference type="GO" id="GO:0016787">
    <property type="term" value="F:hydrolase activity"/>
    <property type="evidence" value="ECO:0007669"/>
    <property type="project" value="UniProtKB-KW"/>
</dbReference>
<dbReference type="GO" id="GO:0004519">
    <property type="term" value="F:endonuclease activity"/>
    <property type="evidence" value="ECO:0007669"/>
    <property type="project" value="UniProtKB-UniRule"/>
</dbReference>
<feature type="domain" description="HNH Cas9-type" evidence="13">
    <location>
        <begin position="722"/>
        <end position="891"/>
    </location>
</feature>
<protein>
    <recommendedName>
        <fullName evidence="13">HNH Cas9-type domain-containing protein</fullName>
    </recommendedName>
</protein>
<keyword evidence="5 12" id="KW-0378">Hydrolase</keyword>
<dbReference type="GO" id="GO:0051607">
    <property type="term" value="P:defense response to virus"/>
    <property type="evidence" value="ECO:0007669"/>
    <property type="project" value="UniProtKB-KW"/>
</dbReference>
<reference evidence="14" key="1">
    <citation type="submission" date="2022-11" db="EMBL/GenBank/DDBJ databases">
        <title>Salinimicrobium profundisediminis sp. nov., isolated from deep-sea sediment of the Mariana Trench.</title>
        <authorList>
            <person name="Fu H."/>
        </authorList>
    </citation>
    <scope>NUCLEOTIDE SEQUENCE</scope>
    <source>
        <strain evidence="14">MT39</strain>
    </source>
</reference>
<keyword evidence="15" id="KW-1185">Reference proteome</keyword>
<dbReference type="NCBIfam" id="TIGR01865">
    <property type="entry name" value="cas_Csn1"/>
    <property type="match status" value="2"/>
</dbReference>
<dbReference type="InterPro" id="IPR041383">
    <property type="entry name" value="RuvC_III"/>
</dbReference>
<dbReference type="Gene3D" id="1.10.30.50">
    <property type="match status" value="1"/>
</dbReference>
<keyword evidence="10" id="KW-0464">Manganese</keyword>
<sequence>MSKTLGIDLGTNSIGLTLREDDIFSWYGVYTFKKGVGEGKTGEFSFAAERTKHRSSRRLYNSRRYRKWETLKVLCENDYCPLDIEKLNKWKNYIKGIGRVFPVEDEAFQQWIKMDFDGTGTPDFSSPYQLRRSLITEKLDLSVQENRYKVGRALYHISQRRGFKSSRKSGKSDESAVYKGSTETSALPYNEYKDELKRNQTLGAYFAKLEDSNSRVRNRYTLRSDFRNEVKIILDFQEIKDNDFRDKLLLETSNGSIFYQRPLRSQKGLIGKCTLEPNKPRCSVSHPKFEEYRAWSFINNIKYRIDKDAPFEPIPLGLKEKLYNEKFLFKSRREFDFSEIRKFIKSNGGNKWELNYSKKMDRVSVSSCFVSARLKSVFGEDWKNFEKSVVRENRKGENNTKKYTIDDIWHLLFSFEDEEYFKEFLIDILELEENQIKELITLFNNFPIGYANLSLKAINNILPFLREGMIYSEAVILAKIPEVVGNEVFEAEKEIISNAIKDEIKENRYQKKIITIVNNLVFKYYALDYHDRFAVGDSSYKLDESDIKDIEIAAKEHFGEKTWAKLNEDYRRQTLCEVTEKYQEFFASLKREHFKPPHLVNQIKQFLNDNFDVGEKLLEKIYHPSQIDIYPKKEGQQFLLSPKTAAFKNPMAYKTLYKLRDVINHLIEIGKIDEETRLVVEIAREAKNNLDYTNKRWAINKYQRDREVENREFANAISELIKDPDFSGIANPQSVTDKSKFRLWAEQLENYEDVVKLANTTKAEVQKYRLWKEQNCICIYTGKIIKLTDLFNSNKVDFEHTIPRSKSFDNSLANLTVCYADYNRSIKKNQMPTELPNYEIESHGYSAIKPRLEAWEKKVDDFYNQINFWKVKSKKAMDKNEKDYAIRQRHLRQMDFDYWKNKLDRFTRTEVPQGFVNSQLVDTQIITKYATHYLKTVFNKVDVIKGSQTAQFRKIFSVQPKEEAKDRGKHYHHAIDAAVLTLIPSARKREEILKNAYKFEEENRGKQYHEKPFVGFSYSMIEEIQENILINNLVDRDQTLTPGIKKVRKRGHIVWLRDKNGELLLDEKGNKIQKIAQGDSIRGELHQQTYYGKIKIAAKDDKGSLQRDEKGNVVYNQVDGKDEMWMVLRKPIDNVNFKNDVIVDAHLAEHLKKQLSEGIKQNELKDFQGNTLRHLRCRVKAARGYMNPDNATIVKEQVYKSSKDYKNYIYADSGENYMFGLYENENGRAIVPFNVFESSQYAKHINVLTPENLFKVKELSEPVHIGRGKKRKVASLRHAFMVGQKVLFFENHKEELRDLENNDLSKRLYFVKNLADAKQGLIRLQHHLEARDDNELTEDFPSKEFGKKGKNGFSKFSTDFVAPRLLLSPGNFNFIIENKDFEMNLDGTINFKF</sequence>
<keyword evidence="7" id="KW-0694">RNA-binding</keyword>
<evidence type="ECO:0000256" key="8">
    <source>
        <dbReference type="ARBA" id="ARBA00023118"/>
    </source>
</evidence>
<evidence type="ECO:0000256" key="1">
    <source>
        <dbReference type="ARBA" id="ARBA00001946"/>
    </source>
</evidence>
<accession>A0A9X3I0D2</accession>
<keyword evidence="2 12" id="KW-0540">Nuclease</keyword>
<dbReference type="GO" id="GO:0046872">
    <property type="term" value="F:metal ion binding"/>
    <property type="evidence" value="ECO:0007669"/>
    <property type="project" value="UniProtKB-KW"/>
</dbReference>
<evidence type="ECO:0000256" key="4">
    <source>
        <dbReference type="ARBA" id="ARBA00022759"/>
    </source>
</evidence>
<evidence type="ECO:0000256" key="6">
    <source>
        <dbReference type="ARBA" id="ARBA00022842"/>
    </source>
</evidence>
<dbReference type="EMBL" id="JAPJDA010000005">
    <property type="protein sequence ID" value="MCX2837409.1"/>
    <property type="molecule type" value="Genomic_DNA"/>
</dbReference>
<proteinExistence type="predicted"/>
<comment type="cofactor">
    <cofactor evidence="1">
        <name>Mg(2+)</name>
        <dbReference type="ChEBI" id="CHEBI:18420"/>
    </cofactor>
</comment>
<evidence type="ECO:0000256" key="5">
    <source>
        <dbReference type="ARBA" id="ARBA00022801"/>
    </source>
</evidence>
<evidence type="ECO:0000256" key="9">
    <source>
        <dbReference type="ARBA" id="ARBA00023125"/>
    </source>
</evidence>
<comment type="subunit">
    <text evidence="11">Monomer. Binds crRNA and tracrRNA.</text>
</comment>
<evidence type="ECO:0000256" key="2">
    <source>
        <dbReference type="ARBA" id="ARBA00022722"/>
    </source>
</evidence>
<keyword evidence="3" id="KW-0479">Metal-binding</keyword>